<sequence length="59" mass="6841">MSRNPFYQAVKKALKEISRNGVYYDDREAAGAALKELRKLNSSLFESNFRHPLPEPEEK</sequence>
<accession>A0A0F9CP18</accession>
<protein>
    <submittedName>
        <fullName evidence="1">Uncharacterized protein</fullName>
    </submittedName>
</protein>
<evidence type="ECO:0000313" key="1">
    <source>
        <dbReference type="EMBL" id="KKL50914.1"/>
    </source>
</evidence>
<dbReference type="EMBL" id="LAZR01032430">
    <property type="protein sequence ID" value="KKL50914.1"/>
    <property type="molecule type" value="Genomic_DNA"/>
</dbReference>
<comment type="caution">
    <text evidence="1">The sequence shown here is derived from an EMBL/GenBank/DDBJ whole genome shotgun (WGS) entry which is preliminary data.</text>
</comment>
<organism evidence="1">
    <name type="scientific">marine sediment metagenome</name>
    <dbReference type="NCBI Taxonomy" id="412755"/>
    <lineage>
        <taxon>unclassified sequences</taxon>
        <taxon>metagenomes</taxon>
        <taxon>ecological metagenomes</taxon>
    </lineage>
</organism>
<reference evidence="1" key="1">
    <citation type="journal article" date="2015" name="Nature">
        <title>Complex archaea that bridge the gap between prokaryotes and eukaryotes.</title>
        <authorList>
            <person name="Spang A."/>
            <person name="Saw J.H."/>
            <person name="Jorgensen S.L."/>
            <person name="Zaremba-Niedzwiedzka K."/>
            <person name="Martijn J."/>
            <person name="Lind A.E."/>
            <person name="van Eijk R."/>
            <person name="Schleper C."/>
            <person name="Guy L."/>
            <person name="Ettema T.J."/>
        </authorList>
    </citation>
    <scope>NUCLEOTIDE SEQUENCE</scope>
</reference>
<name>A0A0F9CP18_9ZZZZ</name>
<proteinExistence type="predicted"/>
<gene>
    <name evidence="1" type="ORF">LCGC14_2300750</name>
</gene>
<dbReference type="AlphaFoldDB" id="A0A0F9CP18"/>